<reference evidence="1 2" key="1">
    <citation type="submission" date="2020-08" db="EMBL/GenBank/DDBJ databases">
        <title>Genomic Encyclopedia of Type Strains, Phase IV (KMG-IV): sequencing the most valuable type-strain genomes for metagenomic binning, comparative biology and taxonomic classification.</title>
        <authorList>
            <person name="Goeker M."/>
        </authorList>
    </citation>
    <scope>NUCLEOTIDE SEQUENCE [LARGE SCALE GENOMIC DNA]</scope>
    <source>
        <strain evidence="1 2">DSM 21458</strain>
    </source>
</reference>
<gene>
    <name evidence="1" type="ORF">HNR42_000595</name>
</gene>
<evidence type="ECO:0000313" key="2">
    <source>
        <dbReference type="Proteomes" id="UP000569951"/>
    </source>
</evidence>
<dbReference type="EMBL" id="JACHHG010000002">
    <property type="protein sequence ID" value="MBB6097181.1"/>
    <property type="molecule type" value="Genomic_DNA"/>
</dbReference>
<dbReference type="RefSeq" id="WP_183984360.1">
    <property type="nucleotide sequence ID" value="NZ_JACHHG010000002.1"/>
</dbReference>
<keyword evidence="2" id="KW-1185">Reference proteome</keyword>
<evidence type="ECO:0000313" key="1">
    <source>
        <dbReference type="EMBL" id="MBB6097181.1"/>
    </source>
</evidence>
<proteinExistence type="predicted"/>
<accession>A0A841HUN9</accession>
<organism evidence="1 2">
    <name type="scientific">Deinobacterium chartae</name>
    <dbReference type="NCBI Taxonomy" id="521158"/>
    <lineage>
        <taxon>Bacteria</taxon>
        <taxon>Thermotogati</taxon>
        <taxon>Deinococcota</taxon>
        <taxon>Deinococci</taxon>
        <taxon>Deinococcales</taxon>
        <taxon>Deinococcaceae</taxon>
        <taxon>Deinobacterium</taxon>
    </lineage>
</organism>
<dbReference type="AlphaFoldDB" id="A0A841HUN9"/>
<comment type="caution">
    <text evidence="1">The sequence shown here is derived from an EMBL/GenBank/DDBJ whole genome shotgun (WGS) entry which is preliminary data.</text>
</comment>
<dbReference type="Proteomes" id="UP000569951">
    <property type="component" value="Unassembled WGS sequence"/>
</dbReference>
<name>A0A841HUN9_9DEIO</name>
<sequence length="163" mass="17788">MTPRDVATLTLDELMTHDLPEGHLAAEIFGALEMAAQARAAAARNPNAQTAYSGAMTALIMISAVALRQTREDHPQLKPLRFKTLKQIAQDQLNAAPPRLALEVLEAALIARAHLGGAPKNFDPDVPGYLRQEHDPKPWLRLIALAYASGVAHREGPWHIMLP</sequence>
<protein>
    <submittedName>
        <fullName evidence="1">Uncharacterized protein</fullName>
    </submittedName>
</protein>